<dbReference type="RefSeq" id="WP_188788912.1">
    <property type="nucleotide sequence ID" value="NZ_BMJV01000001.1"/>
</dbReference>
<dbReference type="InterPro" id="IPR005802">
    <property type="entry name" value="ADC_synth_comp_1"/>
</dbReference>
<dbReference type="GO" id="GO:0046820">
    <property type="term" value="F:4-amino-4-deoxychorismate synthase activity"/>
    <property type="evidence" value="ECO:0007669"/>
    <property type="project" value="TreeGrafter"/>
</dbReference>
<dbReference type="AlphaFoldDB" id="A0A8J3EFA4"/>
<dbReference type="NCBIfam" id="NF005698">
    <property type="entry name" value="PRK07508.1"/>
    <property type="match status" value="1"/>
</dbReference>
<proteinExistence type="predicted"/>
<reference evidence="2" key="1">
    <citation type="journal article" date="2014" name="Int. J. Syst. Evol. Microbiol.">
        <title>Complete genome sequence of Corynebacterium casei LMG S-19264T (=DSM 44701T), isolated from a smear-ripened cheese.</title>
        <authorList>
            <consortium name="US DOE Joint Genome Institute (JGI-PGF)"/>
            <person name="Walter F."/>
            <person name="Albersmeier A."/>
            <person name="Kalinowski J."/>
            <person name="Ruckert C."/>
        </authorList>
    </citation>
    <scope>NUCLEOTIDE SEQUENCE</scope>
    <source>
        <strain evidence="2">CGMCC 1.15762</strain>
    </source>
</reference>
<evidence type="ECO:0000313" key="2">
    <source>
        <dbReference type="EMBL" id="GGG64020.1"/>
    </source>
</evidence>
<dbReference type="Pfam" id="PF00425">
    <property type="entry name" value="Chorismate_bind"/>
    <property type="match status" value="1"/>
</dbReference>
<dbReference type="Gene3D" id="3.60.120.10">
    <property type="entry name" value="Anthranilate synthase"/>
    <property type="match status" value="1"/>
</dbReference>
<keyword evidence="3" id="KW-1185">Reference proteome</keyword>
<dbReference type="InterPro" id="IPR005801">
    <property type="entry name" value="ADC_synthase"/>
</dbReference>
<evidence type="ECO:0000259" key="1">
    <source>
        <dbReference type="Pfam" id="PF00425"/>
    </source>
</evidence>
<sequence length="401" mass="42664">MDKPVGASLRAANPADGAEAAVEQSGGSVLVEAGPGGRPALFDVPRAVVTAHRASEVPGALVRLEEARASGLWIAGFAAYELGLALEPKLAPLLGDVPGEGPLLAFGVFDAPRDVPEPTQEPAAVLSAEPLWDRTAYGVRFDQIKAMIARGDLYQVNLTMPMALRFEGSGAALWQALRRFQPVGHAAHLAIGGTEILSCSPELFFRMDAAGRIEVAPMKGTAPRGSETAEDDALRDALSRDEKNRAENIMIVDLMRNDLSRLSRVGSVRVPALCEVERYNTVHQMVSRIEAQLDGHVPLPQLMEALFPCGSITGAPKIAAMQAIHDLERWRRGAYCGAIGWAAPDGSADFSVSIRTLTVTAPGEALMGVGGGIVHDSDCDAEYEEALWKSRFVTGLIPRSA</sequence>
<feature type="domain" description="Chorismate-utilising enzyme C-terminal" evidence="1">
    <location>
        <begin position="134"/>
        <end position="388"/>
    </location>
</feature>
<dbReference type="EMBL" id="BMJV01000001">
    <property type="protein sequence ID" value="GGG64020.1"/>
    <property type="molecule type" value="Genomic_DNA"/>
</dbReference>
<evidence type="ECO:0000313" key="3">
    <source>
        <dbReference type="Proteomes" id="UP000617145"/>
    </source>
</evidence>
<dbReference type="InterPro" id="IPR019999">
    <property type="entry name" value="Anth_synth_I-like"/>
</dbReference>
<dbReference type="PANTHER" id="PTHR11236:SF50">
    <property type="entry name" value="AMINODEOXYCHORISMATE SYNTHASE COMPONENT 1"/>
    <property type="match status" value="1"/>
</dbReference>
<dbReference type="PANTHER" id="PTHR11236">
    <property type="entry name" value="AMINOBENZOATE/ANTHRANILATE SYNTHASE"/>
    <property type="match status" value="1"/>
</dbReference>
<dbReference type="Proteomes" id="UP000617145">
    <property type="component" value="Unassembled WGS sequence"/>
</dbReference>
<dbReference type="InterPro" id="IPR015890">
    <property type="entry name" value="Chorismate_C"/>
</dbReference>
<dbReference type="GO" id="GO:0000162">
    <property type="term" value="P:L-tryptophan biosynthetic process"/>
    <property type="evidence" value="ECO:0007669"/>
    <property type="project" value="TreeGrafter"/>
</dbReference>
<dbReference type="NCBIfam" id="TIGR00553">
    <property type="entry name" value="pabB"/>
    <property type="match status" value="1"/>
</dbReference>
<dbReference type="PRINTS" id="PR00095">
    <property type="entry name" value="ANTSNTHASEI"/>
</dbReference>
<dbReference type="SUPFAM" id="SSF56322">
    <property type="entry name" value="ADC synthase"/>
    <property type="match status" value="1"/>
</dbReference>
<dbReference type="GO" id="GO:0009396">
    <property type="term" value="P:folic acid-containing compound biosynthetic process"/>
    <property type="evidence" value="ECO:0007669"/>
    <property type="project" value="InterPro"/>
</dbReference>
<protein>
    <submittedName>
        <fullName evidence="2">Aminodeoxychorismate synthase, component I</fullName>
    </submittedName>
</protein>
<gene>
    <name evidence="2" type="ORF">GCM10011415_08140</name>
</gene>
<reference evidence="2" key="2">
    <citation type="submission" date="2020-09" db="EMBL/GenBank/DDBJ databases">
        <authorList>
            <person name="Sun Q."/>
            <person name="Zhou Y."/>
        </authorList>
    </citation>
    <scope>NUCLEOTIDE SEQUENCE</scope>
    <source>
        <strain evidence="2">CGMCC 1.15762</strain>
    </source>
</reference>
<name>A0A8J3EFA4_9RHOB</name>
<organism evidence="2 3">
    <name type="scientific">Salipiger pallidus</name>
    <dbReference type="NCBI Taxonomy" id="1775170"/>
    <lineage>
        <taxon>Bacteria</taxon>
        <taxon>Pseudomonadati</taxon>
        <taxon>Pseudomonadota</taxon>
        <taxon>Alphaproteobacteria</taxon>
        <taxon>Rhodobacterales</taxon>
        <taxon>Roseobacteraceae</taxon>
        <taxon>Salipiger</taxon>
    </lineage>
</organism>
<comment type="caution">
    <text evidence="2">The sequence shown here is derived from an EMBL/GenBank/DDBJ whole genome shotgun (WGS) entry which is preliminary data.</text>
</comment>
<accession>A0A8J3EFA4</accession>